<dbReference type="UniPathway" id="UPA00196"/>
<dbReference type="GO" id="GO:0042765">
    <property type="term" value="C:GPI-anchor transamidase complex"/>
    <property type="evidence" value="ECO:0007669"/>
    <property type="project" value="InterPro"/>
</dbReference>
<comment type="pathway">
    <text evidence="2">Glycolipid biosynthesis; glycosylphosphatidylinositol-anchor biosynthesis.</text>
</comment>
<dbReference type="GO" id="GO:0016255">
    <property type="term" value="P:attachment of GPI anchor to protein"/>
    <property type="evidence" value="ECO:0007669"/>
    <property type="project" value="InterPro"/>
</dbReference>
<dbReference type="EMBL" id="OC931864">
    <property type="protein sequence ID" value="CAD7659291.1"/>
    <property type="molecule type" value="Genomic_DNA"/>
</dbReference>
<evidence type="ECO:0000256" key="2">
    <source>
        <dbReference type="ARBA" id="ARBA00004687"/>
    </source>
</evidence>
<evidence type="ECO:0008006" key="12">
    <source>
        <dbReference type="Google" id="ProtNLM"/>
    </source>
</evidence>
<feature type="transmembrane region" description="Helical" evidence="9">
    <location>
        <begin position="377"/>
        <end position="401"/>
    </location>
</feature>
<feature type="transmembrane region" description="Helical" evidence="9">
    <location>
        <begin position="89"/>
        <end position="110"/>
    </location>
</feature>
<gene>
    <name evidence="10" type="ORF">ONB1V03_LOCUS15887</name>
</gene>
<dbReference type="EMBL" id="CAJPVJ010017039">
    <property type="protein sequence ID" value="CAG2176453.1"/>
    <property type="molecule type" value="Genomic_DNA"/>
</dbReference>
<dbReference type="InterPro" id="IPR009600">
    <property type="entry name" value="PIG-U"/>
</dbReference>
<evidence type="ECO:0000256" key="7">
    <source>
        <dbReference type="ARBA" id="ARBA00022989"/>
    </source>
</evidence>
<evidence type="ECO:0000256" key="3">
    <source>
        <dbReference type="ARBA" id="ARBA00010026"/>
    </source>
</evidence>
<feature type="transmembrane region" description="Helical" evidence="9">
    <location>
        <begin position="310"/>
        <end position="330"/>
    </location>
</feature>
<dbReference type="Proteomes" id="UP000728032">
    <property type="component" value="Unassembled WGS sequence"/>
</dbReference>
<evidence type="ECO:0000256" key="5">
    <source>
        <dbReference type="ARBA" id="ARBA00022692"/>
    </source>
</evidence>
<dbReference type="PANTHER" id="PTHR13121:SF0">
    <property type="entry name" value="PHOSPHATIDYLINOSITOL GLYCAN ANCHOR BIOSYNTHESIS CLASS U PROTEIN"/>
    <property type="match status" value="1"/>
</dbReference>
<evidence type="ECO:0000256" key="4">
    <source>
        <dbReference type="ARBA" id="ARBA00022502"/>
    </source>
</evidence>
<proteinExistence type="inferred from homology"/>
<keyword evidence="4" id="KW-0337">GPI-anchor biosynthesis</keyword>
<feature type="transmembrane region" description="Helical" evidence="9">
    <location>
        <begin position="7"/>
        <end position="25"/>
    </location>
</feature>
<feature type="transmembrane region" description="Helical" evidence="9">
    <location>
        <begin position="407"/>
        <end position="432"/>
    </location>
</feature>
<accession>A0A7R9MFI4</accession>
<keyword evidence="6" id="KW-0256">Endoplasmic reticulum</keyword>
<name>A0A7R9MFI4_9ACAR</name>
<protein>
    <recommendedName>
        <fullName evidence="12">Phosphatidylinositol glycan anchor biosynthesis class U protein</fullName>
    </recommendedName>
</protein>
<keyword evidence="5 9" id="KW-0812">Transmembrane</keyword>
<feature type="transmembrane region" description="Helical" evidence="9">
    <location>
        <begin position="245"/>
        <end position="266"/>
    </location>
</feature>
<comment type="similarity">
    <text evidence="3">Belongs to the PIGU family.</text>
</comment>
<dbReference type="OrthoDB" id="549017at2759"/>
<feature type="transmembrane region" description="Helical" evidence="9">
    <location>
        <begin position="336"/>
        <end position="365"/>
    </location>
</feature>
<keyword evidence="8 9" id="KW-0472">Membrane</keyword>
<keyword evidence="11" id="KW-1185">Reference proteome</keyword>
<evidence type="ECO:0000256" key="6">
    <source>
        <dbReference type="ARBA" id="ARBA00022824"/>
    </source>
</evidence>
<dbReference type="AlphaFoldDB" id="A0A7R9MFI4"/>
<evidence type="ECO:0000313" key="11">
    <source>
        <dbReference type="Proteomes" id="UP000728032"/>
    </source>
</evidence>
<dbReference type="GO" id="GO:0006506">
    <property type="term" value="P:GPI anchor biosynthetic process"/>
    <property type="evidence" value="ECO:0007669"/>
    <property type="project" value="UniProtKB-UniPathway"/>
</dbReference>
<feature type="transmembrane region" description="Helical" evidence="9">
    <location>
        <begin position="194"/>
        <end position="217"/>
    </location>
</feature>
<comment type="subcellular location">
    <subcellularLocation>
        <location evidence="1">Endoplasmic reticulum membrane</location>
        <topology evidence="1">Multi-pass membrane protein</topology>
    </subcellularLocation>
</comment>
<evidence type="ECO:0000256" key="9">
    <source>
        <dbReference type="SAM" id="Phobius"/>
    </source>
</evidence>
<keyword evidence="7 9" id="KW-1133">Transmembrane helix</keyword>
<sequence>MVHQMNTLFRLLFFVIIGVSLRFSLLKSSYQKEISNRVEISSPVTAWKRAIEGVTLESMSISPYSGHTFHESPIFLHFYKWLTTSGHQLVEHLFVATDIFTALLLSLVCYKQLNYLSLLEEQRISKNVKKDDIQRLSIDRSHITEQSLRVAVIYLLSPYSVLSCVGQSTSVFTNFLMALTLLTTTLEMRVVSTALLALLSVQSFYPLMMIVAIAMIIEQNRCLRDKPTKPSEPQLVHYWSPSVRFSLLSTISMFALFFAAFLFISYKLMQNNCQFIESTFGFLWTVPDLTPTIGIFWYFFTEMFDHFREFFLWTFQINAFIYVIPLALTLRKNPYFLSFILLILLSLFKPYPTVSDFAIYTALLPQWSHLFTHMKQGLIITCMFVSCSVLAPILWHLWIVMGTANSNFYFGVTLAYNTAQIFLITDLLFAFVKREFYINNGVKTEADGKLSRLELAF</sequence>
<evidence type="ECO:0000313" key="10">
    <source>
        <dbReference type="EMBL" id="CAD7659291.1"/>
    </source>
</evidence>
<organism evidence="10">
    <name type="scientific">Oppiella nova</name>
    <dbReference type="NCBI Taxonomy" id="334625"/>
    <lineage>
        <taxon>Eukaryota</taxon>
        <taxon>Metazoa</taxon>
        <taxon>Ecdysozoa</taxon>
        <taxon>Arthropoda</taxon>
        <taxon>Chelicerata</taxon>
        <taxon>Arachnida</taxon>
        <taxon>Acari</taxon>
        <taxon>Acariformes</taxon>
        <taxon>Sarcoptiformes</taxon>
        <taxon>Oribatida</taxon>
        <taxon>Brachypylina</taxon>
        <taxon>Oppioidea</taxon>
        <taxon>Oppiidae</taxon>
        <taxon>Oppiella</taxon>
    </lineage>
</organism>
<dbReference type="Pfam" id="PF06728">
    <property type="entry name" value="PIG-U"/>
    <property type="match status" value="1"/>
</dbReference>
<evidence type="ECO:0000256" key="1">
    <source>
        <dbReference type="ARBA" id="ARBA00004477"/>
    </source>
</evidence>
<feature type="transmembrane region" description="Helical" evidence="9">
    <location>
        <begin position="278"/>
        <end position="298"/>
    </location>
</feature>
<evidence type="ECO:0000256" key="8">
    <source>
        <dbReference type="ARBA" id="ARBA00023136"/>
    </source>
</evidence>
<dbReference type="PANTHER" id="PTHR13121">
    <property type="entry name" value="GPI TRANSAMIDASE COMPONENT PIG-U"/>
    <property type="match status" value="1"/>
</dbReference>
<reference evidence="10" key="1">
    <citation type="submission" date="2020-11" db="EMBL/GenBank/DDBJ databases">
        <authorList>
            <person name="Tran Van P."/>
        </authorList>
    </citation>
    <scope>NUCLEOTIDE SEQUENCE</scope>
</reference>